<dbReference type="AlphaFoldDB" id="A0A6A6EUF8"/>
<gene>
    <name evidence="1" type="ORF">K469DRAFT_237804</name>
</gene>
<accession>A0A6A6EUF8</accession>
<protein>
    <submittedName>
        <fullName evidence="1">Uncharacterized protein</fullName>
    </submittedName>
</protein>
<organism evidence="1 2">
    <name type="scientific">Zopfia rhizophila CBS 207.26</name>
    <dbReference type="NCBI Taxonomy" id="1314779"/>
    <lineage>
        <taxon>Eukaryota</taxon>
        <taxon>Fungi</taxon>
        <taxon>Dikarya</taxon>
        <taxon>Ascomycota</taxon>
        <taxon>Pezizomycotina</taxon>
        <taxon>Dothideomycetes</taxon>
        <taxon>Dothideomycetes incertae sedis</taxon>
        <taxon>Zopfiaceae</taxon>
        <taxon>Zopfia</taxon>
    </lineage>
</organism>
<sequence length="150" mass="17260">MDRRETYDRDNQVTRLKKLPLSMSRYATVCMCYEAAKQDRVLLLSPQSCPKVEHIPPRHWMLTECFLNHRYVRVDSVVQHDSVKQGLFRKHALMILTPCSTKLRCSSSSFPAAPPCLFRPPRCSKALIANHAERLILPVRSRSSVQPDTP</sequence>
<name>A0A6A6EUF8_9PEZI</name>
<evidence type="ECO:0000313" key="2">
    <source>
        <dbReference type="Proteomes" id="UP000800200"/>
    </source>
</evidence>
<dbReference type="EMBL" id="ML994613">
    <property type="protein sequence ID" value="KAF2193516.1"/>
    <property type="molecule type" value="Genomic_DNA"/>
</dbReference>
<keyword evidence="2" id="KW-1185">Reference proteome</keyword>
<reference evidence="1" key="1">
    <citation type="journal article" date="2020" name="Stud. Mycol.">
        <title>101 Dothideomycetes genomes: a test case for predicting lifestyles and emergence of pathogens.</title>
        <authorList>
            <person name="Haridas S."/>
            <person name="Albert R."/>
            <person name="Binder M."/>
            <person name="Bloem J."/>
            <person name="Labutti K."/>
            <person name="Salamov A."/>
            <person name="Andreopoulos B."/>
            <person name="Baker S."/>
            <person name="Barry K."/>
            <person name="Bills G."/>
            <person name="Bluhm B."/>
            <person name="Cannon C."/>
            <person name="Castanera R."/>
            <person name="Culley D."/>
            <person name="Daum C."/>
            <person name="Ezra D."/>
            <person name="Gonzalez J."/>
            <person name="Henrissat B."/>
            <person name="Kuo A."/>
            <person name="Liang C."/>
            <person name="Lipzen A."/>
            <person name="Lutzoni F."/>
            <person name="Magnuson J."/>
            <person name="Mondo S."/>
            <person name="Nolan M."/>
            <person name="Ohm R."/>
            <person name="Pangilinan J."/>
            <person name="Park H.-J."/>
            <person name="Ramirez L."/>
            <person name="Alfaro M."/>
            <person name="Sun H."/>
            <person name="Tritt A."/>
            <person name="Yoshinaga Y."/>
            <person name="Zwiers L.-H."/>
            <person name="Turgeon B."/>
            <person name="Goodwin S."/>
            <person name="Spatafora J."/>
            <person name="Crous P."/>
            <person name="Grigoriev I."/>
        </authorList>
    </citation>
    <scope>NUCLEOTIDE SEQUENCE</scope>
    <source>
        <strain evidence="1">CBS 207.26</strain>
    </source>
</reference>
<dbReference type="Proteomes" id="UP000800200">
    <property type="component" value="Unassembled WGS sequence"/>
</dbReference>
<proteinExistence type="predicted"/>
<evidence type="ECO:0000313" key="1">
    <source>
        <dbReference type="EMBL" id="KAF2193516.1"/>
    </source>
</evidence>